<comment type="caution">
    <text evidence="1">The sequence shown here is derived from an EMBL/GenBank/DDBJ whole genome shotgun (WGS) entry which is preliminary data.</text>
</comment>
<dbReference type="PANTHER" id="PTHR33639">
    <property type="entry name" value="THIOL-DISULFIDE OXIDOREDUCTASE DCC"/>
    <property type="match status" value="1"/>
</dbReference>
<dbReference type="GO" id="GO:0015035">
    <property type="term" value="F:protein-disulfide reductase activity"/>
    <property type="evidence" value="ECO:0007669"/>
    <property type="project" value="InterPro"/>
</dbReference>
<dbReference type="InterPro" id="IPR052927">
    <property type="entry name" value="DCC_oxidoreductase"/>
</dbReference>
<proteinExistence type="predicted"/>
<reference evidence="1 2" key="1">
    <citation type="submission" date="2019-03" db="EMBL/GenBank/DDBJ databases">
        <title>Cohnella endophytica sp. nov., a novel endophytic bacterium isolated from bark of Sonneratia apetala.</title>
        <authorList>
            <person name="Tuo L."/>
        </authorList>
    </citation>
    <scope>NUCLEOTIDE SEQUENCE [LARGE SCALE GENOMIC DNA]</scope>
    <source>
        <strain evidence="1 2">CCTCC AB 208254</strain>
    </source>
</reference>
<keyword evidence="2" id="KW-1185">Reference proteome</keyword>
<organism evidence="1 2">
    <name type="scientific">Cohnella luojiensis</name>
    <dbReference type="NCBI Taxonomy" id="652876"/>
    <lineage>
        <taxon>Bacteria</taxon>
        <taxon>Bacillati</taxon>
        <taxon>Bacillota</taxon>
        <taxon>Bacilli</taxon>
        <taxon>Bacillales</taxon>
        <taxon>Paenibacillaceae</taxon>
        <taxon>Cohnella</taxon>
    </lineage>
</organism>
<gene>
    <name evidence="1" type="ORF">E2980_14805</name>
</gene>
<protein>
    <submittedName>
        <fullName evidence="1">Thiol-disulfide oxidoreductase DCC family protein</fullName>
    </submittedName>
</protein>
<name>A0A4Y8LYJ7_9BACL</name>
<evidence type="ECO:0000313" key="1">
    <source>
        <dbReference type="EMBL" id="TFE25023.1"/>
    </source>
</evidence>
<dbReference type="AlphaFoldDB" id="A0A4Y8LYJ7"/>
<dbReference type="EMBL" id="SOMN01000021">
    <property type="protein sequence ID" value="TFE25023.1"/>
    <property type="molecule type" value="Genomic_DNA"/>
</dbReference>
<evidence type="ECO:0000313" key="2">
    <source>
        <dbReference type="Proteomes" id="UP000297900"/>
    </source>
</evidence>
<dbReference type="Pfam" id="PF04134">
    <property type="entry name" value="DCC1-like"/>
    <property type="match status" value="1"/>
</dbReference>
<dbReference type="PANTHER" id="PTHR33639:SF2">
    <property type="entry name" value="DUF393 DOMAIN-CONTAINING PROTEIN"/>
    <property type="match status" value="1"/>
</dbReference>
<sequence>MGNHRMNAKEPIILLIDGQCNLCHGITRFVIKRDPEAKFRFASLQSELGQRLLQAGGLSKDSLDTVVMIEHGSRYSIKSTAALRLCRKLGGFWPLLYGGIVFPRFIRDRVYDFIASRRYRWFGRQDSCLMPTENIRSRFLEDSWGSKG</sequence>
<dbReference type="InterPro" id="IPR007263">
    <property type="entry name" value="DCC1-like"/>
</dbReference>
<dbReference type="OrthoDB" id="9785438at2"/>
<accession>A0A4Y8LYJ7</accession>
<dbReference type="Proteomes" id="UP000297900">
    <property type="component" value="Unassembled WGS sequence"/>
</dbReference>